<dbReference type="Proteomes" id="UP000059680">
    <property type="component" value="Chromosome 1"/>
</dbReference>
<organism evidence="2">
    <name type="scientific">Oryza sativa subsp. japonica</name>
    <name type="common">Rice</name>
    <dbReference type="NCBI Taxonomy" id="39947"/>
    <lineage>
        <taxon>Eukaryota</taxon>
        <taxon>Viridiplantae</taxon>
        <taxon>Streptophyta</taxon>
        <taxon>Embryophyta</taxon>
        <taxon>Tracheophyta</taxon>
        <taxon>Spermatophyta</taxon>
        <taxon>Magnoliopsida</taxon>
        <taxon>Liliopsida</taxon>
        <taxon>Poales</taxon>
        <taxon>Poaceae</taxon>
        <taxon>BOP clade</taxon>
        <taxon>Oryzoideae</taxon>
        <taxon>Oryzeae</taxon>
        <taxon>Oryzinae</taxon>
        <taxon>Oryza</taxon>
        <taxon>Oryza sativa</taxon>
    </lineage>
</organism>
<accession>B7E880</accession>
<evidence type="ECO:0000313" key="2">
    <source>
        <dbReference type="EMBL" id="BAG88577.1"/>
    </source>
</evidence>
<feature type="compositionally biased region" description="Basic residues" evidence="1">
    <location>
        <begin position="41"/>
        <end position="50"/>
    </location>
</feature>
<feature type="compositionally biased region" description="Low complexity" evidence="1">
    <location>
        <begin position="123"/>
        <end position="132"/>
    </location>
</feature>
<dbReference type="Gramene" id="Os01t0622800-01">
    <property type="protein sequence ID" value="Os01t0622800-01"/>
    <property type="gene ID" value="Os01g0622800"/>
</dbReference>
<dbReference type="HOGENOM" id="CLU_1920591_0_0_1"/>
<evidence type="ECO:0000256" key="1">
    <source>
        <dbReference type="SAM" id="MobiDB-lite"/>
    </source>
</evidence>
<gene>
    <name evidence="3" type="ordered locus">Os01g0622800</name>
    <name evidence="3" type="ORF">OSNPB_010622800</name>
</gene>
<keyword evidence="4" id="KW-1185">Reference proteome</keyword>
<feature type="compositionally biased region" description="Pro residues" evidence="1">
    <location>
        <begin position="107"/>
        <end position="122"/>
    </location>
</feature>
<protein>
    <submittedName>
        <fullName evidence="3">Os01g0622800 protein</fullName>
    </submittedName>
    <submittedName>
        <fullName evidence="2">cDNA clone:001-110-H05, full insert sequence</fullName>
    </submittedName>
</protein>
<feature type="compositionally biased region" description="Basic and acidic residues" evidence="1">
    <location>
        <begin position="1"/>
        <end position="12"/>
    </location>
</feature>
<sequence length="132" mass="14112">MEREEGRDERRRSCSSPVGSERAGVGGEKGRRTAPPGGRQCRLHRGRAPKWGRMTGGGGWRGDGDDGLRLHRRRLFLHPVLLPPVVPAGCRRRCPREASGAASPALPSAPPPASPPHPPPTPAAAASWRTRG</sequence>
<dbReference type="AlphaFoldDB" id="B7E880"/>
<feature type="region of interest" description="Disordered" evidence="1">
    <location>
        <begin position="90"/>
        <end position="132"/>
    </location>
</feature>
<evidence type="ECO:0000313" key="4">
    <source>
        <dbReference type="Proteomes" id="UP000059680"/>
    </source>
</evidence>
<reference evidence="3" key="5">
    <citation type="submission" date="2015-10" db="EMBL/GenBank/DDBJ databases">
        <authorList>
            <person name="Sakai H."/>
            <person name="Kawahara Y."/>
            <person name="Matsumoto T."/>
            <person name="Buell C.R."/>
            <person name="Itoh T."/>
        </authorList>
    </citation>
    <scope>NUCLEOTIDE SEQUENCE</scope>
</reference>
<name>B7E880_ORYSJ</name>
<dbReference type="EMBL" id="AK063171">
    <property type="protein sequence ID" value="BAG88577.1"/>
    <property type="molecule type" value="mRNA"/>
</dbReference>
<reference evidence="3 4" key="4">
    <citation type="journal article" date="2013" name="Rice">
        <title>Improvement of the Oryza sativa Nipponbare reference genome using next generation sequence and optical map data.</title>
        <authorList>
            <person name="Kawahara Y."/>
            <person name="de la Bastide M."/>
            <person name="Hamilton J.P."/>
            <person name="Kanamori H."/>
            <person name="McCombie W.R."/>
            <person name="Ouyang S."/>
            <person name="Schwartz D.C."/>
            <person name="Tanaka T."/>
            <person name="Wu J."/>
            <person name="Zhou S."/>
            <person name="Childs K.L."/>
            <person name="Davidson R.M."/>
            <person name="Lin H."/>
            <person name="Quesada-Ocampo L."/>
            <person name="Vaillancourt B."/>
            <person name="Sakai H."/>
            <person name="Lee S.S."/>
            <person name="Kim J."/>
            <person name="Numa H."/>
            <person name="Itoh T."/>
            <person name="Buell C.R."/>
            <person name="Matsumoto T."/>
        </authorList>
    </citation>
    <scope>NUCLEOTIDE SEQUENCE [LARGE SCALE GENOMIC DNA]</scope>
    <source>
        <strain evidence="4">cv. Nipponbare</strain>
    </source>
</reference>
<proteinExistence type="evidence at transcript level"/>
<dbReference type="PaxDb" id="39947-B7E880"/>
<feature type="region of interest" description="Disordered" evidence="1">
    <location>
        <begin position="1"/>
        <end position="67"/>
    </location>
</feature>
<reference evidence="3" key="3">
    <citation type="journal article" date="2013" name="Plant Cell Physiol.">
        <title>Rice Annotation Project Database (RAP-DB): an integrative and interactive database for rice genomics.</title>
        <authorList>
            <person name="Sakai H."/>
            <person name="Lee S.S."/>
            <person name="Tanaka T."/>
            <person name="Numa H."/>
            <person name="Kim J."/>
            <person name="Kawahara Y."/>
            <person name="Wakimoto H."/>
            <person name="Yang C.C."/>
            <person name="Iwamoto M."/>
            <person name="Abe T."/>
            <person name="Yamada Y."/>
            <person name="Muto A."/>
            <person name="Inokuchi H."/>
            <person name="Ikemura T."/>
            <person name="Matsumoto T."/>
            <person name="Sasaki T."/>
            <person name="Itoh T."/>
        </authorList>
    </citation>
    <scope>NUCLEOTIDE SEQUENCE</scope>
</reference>
<dbReference type="InParanoid" id="B7E880"/>
<evidence type="ECO:0000313" key="3">
    <source>
        <dbReference type="EMBL" id="BAS73228.1"/>
    </source>
</evidence>
<reference evidence="2" key="1">
    <citation type="journal article" date="2003" name="Science">
        <title>Collection, Mapping, and Annotation of Over 28,000 cDNA Clones from japonica Rice.</title>
        <authorList>
            <person name="Kikuchi S."/>
            <person name="Satoh K."/>
            <person name="Nagata T."/>
            <person name="Kawagashira N."/>
            <person name="Doi K."/>
            <person name="Kishimoto N."/>
            <person name="Yazaki J."/>
            <person name="Ishikawa M."/>
            <person name="Yamada H."/>
            <person name="Ooka H."/>
            <person name="Hotta I."/>
            <person name="Kojima K."/>
            <person name="Namiki T."/>
            <person name="Ohneda E."/>
            <person name="Yahagi W."/>
            <person name="Suzuki K."/>
            <person name="Li C."/>
            <person name="Ohtsuki K."/>
            <person name="Shishiki T."/>
            <person name="Otomo Y."/>
            <person name="Murakami K."/>
            <person name="Iida Y."/>
            <person name="Sugano S."/>
            <person name="Fujimura T."/>
            <person name="Suzuki Y."/>
            <person name="Tsunoda Y."/>
            <person name="Kurosaki T."/>
            <person name="Kodama T."/>
            <person name="Masuda H."/>
            <person name="Kobayashi M."/>
            <person name="Xie Q."/>
            <person name="Lu M."/>
            <person name="Narikawa R."/>
            <person name="Sugiyama A."/>
            <person name="Mizuno K."/>
            <person name="Yokomizo S."/>
            <person name="Niikura J."/>
            <person name="Ikeda R."/>
            <person name="Ishibiki J."/>
            <person name="Kawamata M."/>
            <person name="Yoshimura A."/>
            <person name="Miura J."/>
            <person name="Kusumegi T."/>
            <person name="Oka M."/>
            <person name="Ryu R."/>
            <person name="Ueda M."/>
            <person name="Matsubara K."/>
            <person name="Kawai J."/>
            <person name="Carninci P."/>
            <person name="Adachi J."/>
            <person name="Aizawa K."/>
            <person name="Arakawa T."/>
            <person name="Fukuda S."/>
            <person name="Hara A."/>
            <person name="Hashidume W."/>
            <person name="Hayatsu N."/>
            <person name="Imotani K."/>
            <person name="Ishii Y."/>
            <person name="Itoh M."/>
            <person name="Kagawa I."/>
            <person name="Kondo S."/>
            <person name="Konno H."/>
            <person name="Miyazaki A."/>
            <person name="Osato N."/>
            <person name="Ota Y."/>
            <person name="Saito R."/>
            <person name="Sasaki D."/>
            <person name="Sato K."/>
            <person name="Shibata K."/>
            <person name="Shinagawa A."/>
            <person name="Shiraki T."/>
            <person name="Yoshino M."/>
            <person name="Hayashizaki Y."/>
        </authorList>
    </citation>
    <scope>NUCLEOTIDE SEQUENCE</scope>
</reference>
<dbReference type="EMBL" id="AP014957">
    <property type="protein sequence ID" value="BAS73228.1"/>
    <property type="molecule type" value="Genomic_DNA"/>
</dbReference>
<reference evidence="4" key="2">
    <citation type="journal article" date="2005" name="Nature">
        <title>The map-based sequence of the rice genome.</title>
        <authorList>
            <consortium name="International rice genome sequencing project (IRGSP)"/>
            <person name="Matsumoto T."/>
            <person name="Wu J."/>
            <person name="Kanamori H."/>
            <person name="Katayose Y."/>
            <person name="Fujisawa M."/>
            <person name="Namiki N."/>
            <person name="Mizuno H."/>
            <person name="Yamamoto K."/>
            <person name="Antonio B.A."/>
            <person name="Baba T."/>
            <person name="Sakata K."/>
            <person name="Nagamura Y."/>
            <person name="Aoki H."/>
            <person name="Arikawa K."/>
            <person name="Arita K."/>
            <person name="Bito T."/>
            <person name="Chiden Y."/>
            <person name="Fujitsuka N."/>
            <person name="Fukunaka R."/>
            <person name="Hamada M."/>
            <person name="Harada C."/>
            <person name="Hayashi A."/>
            <person name="Hijishita S."/>
            <person name="Honda M."/>
            <person name="Hosokawa S."/>
            <person name="Ichikawa Y."/>
            <person name="Idonuma A."/>
            <person name="Iijima M."/>
            <person name="Ikeda M."/>
            <person name="Ikeno M."/>
            <person name="Ito K."/>
            <person name="Ito S."/>
            <person name="Ito T."/>
            <person name="Ito Y."/>
            <person name="Ito Y."/>
            <person name="Iwabuchi A."/>
            <person name="Kamiya K."/>
            <person name="Karasawa W."/>
            <person name="Kurita K."/>
            <person name="Katagiri S."/>
            <person name="Kikuta A."/>
            <person name="Kobayashi H."/>
            <person name="Kobayashi N."/>
            <person name="Machita K."/>
            <person name="Maehara T."/>
            <person name="Masukawa M."/>
            <person name="Mizubayashi T."/>
            <person name="Mukai Y."/>
            <person name="Nagasaki H."/>
            <person name="Nagata Y."/>
            <person name="Naito S."/>
            <person name="Nakashima M."/>
            <person name="Nakama Y."/>
            <person name="Nakamichi Y."/>
            <person name="Nakamura M."/>
            <person name="Meguro A."/>
            <person name="Negishi M."/>
            <person name="Ohta I."/>
            <person name="Ohta T."/>
            <person name="Okamoto M."/>
            <person name="Ono N."/>
            <person name="Saji S."/>
            <person name="Sakaguchi M."/>
            <person name="Sakai K."/>
            <person name="Shibata M."/>
            <person name="Shimokawa T."/>
            <person name="Song J."/>
            <person name="Takazaki Y."/>
            <person name="Terasawa K."/>
            <person name="Tsugane M."/>
            <person name="Tsuji K."/>
            <person name="Ueda S."/>
            <person name="Waki K."/>
            <person name="Yamagata H."/>
            <person name="Yamamoto M."/>
            <person name="Yamamoto S."/>
            <person name="Yamane H."/>
            <person name="Yoshiki S."/>
            <person name="Yoshihara R."/>
            <person name="Yukawa K."/>
            <person name="Zhong H."/>
            <person name="Yano M."/>
            <person name="Yuan Q."/>
            <person name="Ouyang S."/>
            <person name="Liu J."/>
            <person name="Jones K.M."/>
            <person name="Gansberger K."/>
            <person name="Moffat K."/>
            <person name="Hill J."/>
            <person name="Bera J."/>
            <person name="Fadrosh D."/>
            <person name="Jin S."/>
            <person name="Johri S."/>
            <person name="Kim M."/>
            <person name="Overton L."/>
            <person name="Reardon M."/>
            <person name="Tsitrin T."/>
            <person name="Vuong H."/>
            <person name="Weaver B."/>
            <person name="Ciecko A."/>
            <person name="Tallon L."/>
            <person name="Jackson J."/>
            <person name="Pai G."/>
            <person name="Aken S.V."/>
            <person name="Utterback T."/>
            <person name="Reidmuller S."/>
            <person name="Feldblyum T."/>
            <person name="Hsiao J."/>
            <person name="Zismann V."/>
            <person name="Iobst S."/>
            <person name="de Vazeille A.R."/>
            <person name="Buell C.R."/>
            <person name="Ying K."/>
            <person name="Li Y."/>
            <person name="Lu T."/>
            <person name="Huang Y."/>
            <person name="Zhao Q."/>
            <person name="Feng Q."/>
            <person name="Zhang L."/>
            <person name="Zhu J."/>
            <person name="Weng Q."/>
            <person name="Mu J."/>
            <person name="Lu Y."/>
            <person name="Fan D."/>
            <person name="Liu Y."/>
            <person name="Guan J."/>
            <person name="Zhang Y."/>
            <person name="Yu S."/>
            <person name="Liu X."/>
            <person name="Zhang Y."/>
            <person name="Hong G."/>
            <person name="Han B."/>
            <person name="Choisne N."/>
            <person name="Demange N."/>
            <person name="Orjeda G."/>
            <person name="Samain S."/>
            <person name="Cattolico L."/>
            <person name="Pelletier E."/>
            <person name="Couloux A."/>
            <person name="Segurens B."/>
            <person name="Wincker P."/>
            <person name="D'Hont A."/>
            <person name="Scarpelli C."/>
            <person name="Weissenbach J."/>
            <person name="Salanoubat M."/>
            <person name="Quetier F."/>
            <person name="Yu Y."/>
            <person name="Kim H.R."/>
            <person name="Rambo T."/>
            <person name="Currie J."/>
            <person name="Collura K."/>
            <person name="Luo M."/>
            <person name="Yang T."/>
            <person name="Ammiraju J.S.S."/>
            <person name="Engler F."/>
            <person name="Soderlund C."/>
            <person name="Wing R.A."/>
            <person name="Palmer L.E."/>
            <person name="de la Bastide M."/>
            <person name="Spiegel L."/>
            <person name="Nascimento L."/>
            <person name="Zutavern T."/>
            <person name="O'Shaughnessy A."/>
            <person name="Dike S."/>
            <person name="Dedhia N."/>
            <person name="Preston R."/>
            <person name="Balija V."/>
            <person name="McCombie W.R."/>
            <person name="Chow T."/>
            <person name="Chen H."/>
            <person name="Chung M."/>
            <person name="Chen C."/>
            <person name="Shaw J."/>
            <person name="Wu H."/>
            <person name="Hsiao K."/>
            <person name="Chao Y."/>
            <person name="Chu M."/>
            <person name="Cheng C."/>
            <person name="Hour A."/>
            <person name="Lee P."/>
            <person name="Lin S."/>
            <person name="Lin Y."/>
            <person name="Liou J."/>
            <person name="Liu S."/>
            <person name="Hsing Y."/>
            <person name="Raghuvanshi S."/>
            <person name="Mohanty A."/>
            <person name="Bharti A.K."/>
            <person name="Gaur A."/>
            <person name="Gupta V."/>
            <person name="Kumar D."/>
            <person name="Ravi V."/>
            <person name="Vij S."/>
            <person name="Kapur A."/>
            <person name="Khurana P."/>
            <person name="Khurana P."/>
            <person name="Khurana J.P."/>
            <person name="Tyagi A.K."/>
            <person name="Gaikwad K."/>
            <person name="Singh A."/>
            <person name="Dalal V."/>
            <person name="Srivastava S."/>
            <person name="Dixit A."/>
            <person name="Pal A.K."/>
            <person name="Ghazi I.A."/>
            <person name="Yadav M."/>
            <person name="Pandit A."/>
            <person name="Bhargava A."/>
            <person name="Sureshbabu K."/>
            <person name="Batra K."/>
            <person name="Sharma T.R."/>
            <person name="Mohapatra T."/>
            <person name="Singh N.K."/>
            <person name="Messing J."/>
            <person name="Nelson A.B."/>
            <person name="Fuks G."/>
            <person name="Kavchok S."/>
            <person name="Keizer G."/>
            <person name="Linton E."/>
            <person name="Llaca V."/>
            <person name="Song R."/>
            <person name="Tanyolac B."/>
            <person name="Young S."/>
            <person name="Ho-Il K."/>
            <person name="Hahn J.H."/>
            <person name="Sangsakoo G."/>
            <person name="Vanavichit A."/>
            <person name="de Mattos Luiz.A.T."/>
            <person name="Zimmer P.D."/>
            <person name="Malone G."/>
            <person name="Dellagostin O."/>
            <person name="de Oliveira A.C."/>
            <person name="Bevan M."/>
            <person name="Bancroft I."/>
            <person name="Minx P."/>
            <person name="Cordum H."/>
            <person name="Wilson R."/>
            <person name="Cheng Z."/>
            <person name="Jin W."/>
            <person name="Jiang J."/>
            <person name="Leong S.A."/>
            <person name="Iwama H."/>
            <person name="Gojobori T."/>
            <person name="Itoh T."/>
            <person name="Niimura Y."/>
            <person name="Fujii Y."/>
            <person name="Habara T."/>
            <person name="Sakai H."/>
            <person name="Sato Y."/>
            <person name="Wilson G."/>
            <person name="Kumar K."/>
            <person name="McCouch S."/>
            <person name="Juretic N."/>
            <person name="Hoen D."/>
            <person name="Wright S."/>
            <person name="Bruskiewich R."/>
            <person name="Bureau T."/>
            <person name="Miyao A."/>
            <person name="Hirochika H."/>
            <person name="Nishikawa T."/>
            <person name="Kadowaki K."/>
            <person name="Sugiura M."/>
            <person name="Burr B."/>
            <person name="Sasaki T."/>
        </authorList>
    </citation>
    <scope>NUCLEOTIDE SEQUENCE [LARGE SCALE GENOMIC DNA]</scope>
    <source>
        <strain evidence="4">cv. Nipponbare</strain>
    </source>
</reference>